<feature type="binding site" evidence="7">
    <location>
        <position position="103"/>
    </location>
    <ligand>
        <name>[4Fe-4S] cluster</name>
        <dbReference type="ChEBI" id="CHEBI:49883"/>
        <label>2</label>
    </ligand>
</feature>
<reference evidence="11 12" key="1">
    <citation type="journal article" date="2017" name="Nature">
        <title>Atmospheric trace gases support primary production in Antarctic desert surface soil.</title>
        <authorList>
            <person name="Ji M."/>
            <person name="Greening C."/>
            <person name="Vanwonterghem I."/>
            <person name="Carere C.R."/>
            <person name="Bay S.K."/>
            <person name="Steen J.A."/>
            <person name="Montgomery K."/>
            <person name="Lines T."/>
            <person name="Beardall J."/>
            <person name="van Dorst J."/>
            <person name="Snape I."/>
            <person name="Stott M.B."/>
            <person name="Hugenholtz P."/>
            <person name="Ferrari B.C."/>
        </authorList>
    </citation>
    <scope>NUCLEOTIDE SEQUENCE [LARGE SCALE GENOMIC DNA]</scope>
    <source>
        <strain evidence="11">RRmetagenome_bin12</strain>
    </source>
</reference>
<dbReference type="GO" id="GO:0048038">
    <property type="term" value="F:quinone binding"/>
    <property type="evidence" value="ECO:0007669"/>
    <property type="project" value="UniProtKB-KW"/>
</dbReference>
<evidence type="ECO:0000256" key="4">
    <source>
        <dbReference type="ARBA" id="ARBA00022967"/>
    </source>
</evidence>
<comment type="subcellular location">
    <subcellularLocation>
        <location evidence="7">Cell membrane</location>
        <topology evidence="7">Peripheral membrane protein</topology>
    </subcellularLocation>
</comment>
<evidence type="ECO:0000256" key="3">
    <source>
        <dbReference type="ARBA" id="ARBA00022723"/>
    </source>
</evidence>
<sequence length="208" mass="23295">MLIEVAKGLAFTLKTMLRKPITVRWPEEQKLTTPRHRGRHILHRYDNGLEKCIGCELCAAACPVGCIYVGPAENDPANPVSPGERYAERYEINLMRCIYCGYCAEACPTEAITLGPRYDLADYRRERTVVTKAELLESWPKFTQARRPNSDVGAGSDQNGREMNASGISPRVAWEAGEEQRTDAPHPDEFGVPSHVPRVISPEESEPR</sequence>
<evidence type="ECO:0000313" key="10">
    <source>
        <dbReference type="EMBL" id="MBJ7595313.1"/>
    </source>
</evidence>
<dbReference type="PANTHER" id="PTHR10849">
    <property type="entry name" value="NADH DEHYDROGENASE UBIQUINONE IRON-SULFUR PROTEIN 8, MITOCHONDRIAL"/>
    <property type="match status" value="1"/>
</dbReference>
<feature type="domain" description="4Fe-4S ferredoxin-type" evidence="9">
    <location>
        <begin position="88"/>
        <end position="117"/>
    </location>
</feature>
<protein>
    <recommendedName>
        <fullName evidence="7">NADH-quinone oxidoreductase subunit I</fullName>
        <ecNumber evidence="7">7.1.1.-</ecNumber>
    </recommendedName>
    <alternativeName>
        <fullName evidence="7">NADH dehydrogenase I subunit I</fullName>
    </alternativeName>
    <alternativeName>
        <fullName evidence="7">NDH-1 subunit I</fullName>
    </alternativeName>
</protein>
<keyword evidence="10" id="KW-0560">Oxidoreductase</keyword>
<keyword evidence="5 7" id="KW-0408">Iron</keyword>
<dbReference type="Proteomes" id="UP000248724">
    <property type="component" value="Unassembled WGS sequence"/>
</dbReference>
<dbReference type="EC" id="7.1.1.-" evidence="7"/>
<feature type="binding site" evidence="7">
    <location>
        <position position="55"/>
    </location>
    <ligand>
        <name>[4Fe-4S] cluster</name>
        <dbReference type="ChEBI" id="CHEBI:49883"/>
        <label>1</label>
    </ligand>
</feature>
<dbReference type="PANTHER" id="PTHR10849:SF20">
    <property type="entry name" value="NADH DEHYDROGENASE [UBIQUINONE] IRON-SULFUR PROTEIN 8, MITOCHONDRIAL"/>
    <property type="match status" value="1"/>
</dbReference>
<dbReference type="InterPro" id="IPR017896">
    <property type="entry name" value="4Fe4S_Fe-S-bd"/>
</dbReference>
<feature type="binding site" evidence="7">
    <location>
        <position position="62"/>
    </location>
    <ligand>
        <name>[4Fe-4S] cluster</name>
        <dbReference type="ChEBI" id="CHEBI:49883"/>
        <label>2</label>
    </ligand>
</feature>
<keyword evidence="7" id="KW-0472">Membrane</keyword>
<accession>A0A934K489</accession>
<name>A0A2W6A4L7_9BACT</name>
<evidence type="ECO:0000313" key="12">
    <source>
        <dbReference type="Proteomes" id="UP000248724"/>
    </source>
</evidence>
<comment type="catalytic activity">
    <reaction evidence="7">
        <text>a quinone + NADH + 5 H(+)(in) = a quinol + NAD(+) + 4 H(+)(out)</text>
        <dbReference type="Rhea" id="RHEA:57888"/>
        <dbReference type="ChEBI" id="CHEBI:15378"/>
        <dbReference type="ChEBI" id="CHEBI:24646"/>
        <dbReference type="ChEBI" id="CHEBI:57540"/>
        <dbReference type="ChEBI" id="CHEBI:57945"/>
        <dbReference type="ChEBI" id="CHEBI:132124"/>
    </reaction>
</comment>
<dbReference type="EMBL" id="JAEKNS010000112">
    <property type="protein sequence ID" value="MBJ7595313.1"/>
    <property type="molecule type" value="Genomic_DNA"/>
</dbReference>
<evidence type="ECO:0000256" key="1">
    <source>
        <dbReference type="ARBA" id="ARBA00010277"/>
    </source>
</evidence>
<comment type="subunit">
    <text evidence="7">NDH-1 is composed of 14 different subunits. Subunits NuoA, H, J, K, L, M, N constitute the membrane sector of the complex.</text>
</comment>
<dbReference type="Proteomes" id="UP000606991">
    <property type="component" value="Unassembled WGS sequence"/>
</dbReference>
<keyword evidence="2 7" id="KW-0004">4Fe-4S</keyword>
<feature type="binding site" evidence="7">
    <location>
        <position position="58"/>
    </location>
    <ligand>
        <name>[4Fe-4S] cluster</name>
        <dbReference type="ChEBI" id="CHEBI:49883"/>
        <label>1</label>
    </ligand>
</feature>
<keyword evidence="7" id="KW-0520">NAD</keyword>
<evidence type="ECO:0000256" key="5">
    <source>
        <dbReference type="ARBA" id="ARBA00023004"/>
    </source>
</evidence>
<dbReference type="EMBL" id="QHBU01000156">
    <property type="protein sequence ID" value="PZR80318.1"/>
    <property type="molecule type" value="Genomic_DNA"/>
</dbReference>
<feature type="binding site" evidence="7">
    <location>
        <position position="97"/>
    </location>
    <ligand>
        <name>[4Fe-4S] cluster</name>
        <dbReference type="ChEBI" id="CHEBI:49883"/>
        <label>2</label>
    </ligand>
</feature>
<feature type="compositionally biased region" description="Basic and acidic residues" evidence="8">
    <location>
        <begin position="178"/>
        <end position="189"/>
    </location>
</feature>
<reference evidence="11" key="2">
    <citation type="submission" date="2018-05" db="EMBL/GenBank/DDBJ databases">
        <authorList>
            <person name="Ferrari B."/>
        </authorList>
    </citation>
    <scope>NUCLEOTIDE SEQUENCE</scope>
    <source>
        <strain evidence="11">RRmetagenome_bin12</strain>
    </source>
</reference>
<dbReference type="NCBIfam" id="TIGR01971">
    <property type="entry name" value="NuoI"/>
    <property type="match status" value="1"/>
</dbReference>
<dbReference type="PROSITE" id="PS51379">
    <property type="entry name" value="4FE4S_FER_2"/>
    <property type="match status" value="2"/>
</dbReference>
<keyword evidence="3 7" id="KW-0479">Metal-binding</keyword>
<gene>
    <name evidence="7 10" type="primary">nuoI</name>
    <name evidence="11" type="ORF">DLM65_08380</name>
    <name evidence="10" type="ORF">JF886_10720</name>
</gene>
<reference evidence="10 13" key="3">
    <citation type="submission" date="2020-10" db="EMBL/GenBank/DDBJ databases">
        <title>Ca. Dormibacterota MAGs.</title>
        <authorList>
            <person name="Montgomery K."/>
        </authorList>
    </citation>
    <scope>NUCLEOTIDE SEQUENCE [LARGE SCALE GENOMIC DNA]</scope>
    <source>
        <strain evidence="10">SC8812_S17_18</strain>
    </source>
</reference>
<proteinExistence type="inferred from homology"/>
<feature type="binding site" evidence="7">
    <location>
        <position position="100"/>
    </location>
    <ligand>
        <name>[4Fe-4S] cluster</name>
        <dbReference type="ChEBI" id="CHEBI:49883"/>
        <label>2</label>
    </ligand>
</feature>
<dbReference type="InterPro" id="IPR017900">
    <property type="entry name" value="4Fe4S_Fe_S_CS"/>
</dbReference>
<comment type="function">
    <text evidence="7">NDH-1 shuttles electrons from NADH, via FMN and iron-sulfur (Fe-S) centers, to quinones in the respiratory chain. The immediate electron acceptor for the enzyme in this species is believed to be ubiquinone. Couples the redox reaction to proton translocation (for every two electrons transferred, four hydrogen ions are translocated across the cytoplasmic membrane), and thus conserves the redox energy in a proton gradient.</text>
</comment>
<accession>A0A2W6A4L7</accession>
<dbReference type="GO" id="GO:0051539">
    <property type="term" value="F:4 iron, 4 sulfur cluster binding"/>
    <property type="evidence" value="ECO:0007669"/>
    <property type="project" value="UniProtKB-KW"/>
</dbReference>
<comment type="similarity">
    <text evidence="1 7">Belongs to the complex I 23 kDa subunit family.</text>
</comment>
<dbReference type="GO" id="GO:0009060">
    <property type="term" value="P:aerobic respiration"/>
    <property type="evidence" value="ECO:0007669"/>
    <property type="project" value="TreeGrafter"/>
</dbReference>
<dbReference type="HAMAP" id="MF_01351">
    <property type="entry name" value="NDH1_NuoI"/>
    <property type="match status" value="1"/>
</dbReference>
<dbReference type="Pfam" id="PF12838">
    <property type="entry name" value="Fer4_7"/>
    <property type="match status" value="1"/>
</dbReference>
<evidence type="ECO:0000256" key="2">
    <source>
        <dbReference type="ARBA" id="ARBA00022485"/>
    </source>
</evidence>
<evidence type="ECO:0000259" key="9">
    <source>
        <dbReference type="PROSITE" id="PS51379"/>
    </source>
</evidence>
<keyword evidence="6 7" id="KW-0411">Iron-sulfur</keyword>
<keyword evidence="7" id="KW-0830">Ubiquinone</keyword>
<feature type="region of interest" description="Disordered" evidence="8">
    <location>
        <begin position="146"/>
        <end position="208"/>
    </location>
</feature>
<dbReference type="GO" id="GO:0050136">
    <property type="term" value="F:NADH dehydrogenase (quinone) (non-electrogenic) activity"/>
    <property type="evidence" value="ECO:0007669"/>
    <property type="project" value="UniProtKB-UniRule"/>
</dbReference>
<evidence type="ECO:0000256" key="8">
    <source>
        <dbReference type="SAM" id="MobiDB-lite"/>
    </source>
</evidence>
<comment type="cofactor">
    <cofactor evidence="7">
        <name>[4Fe-4S] cluster</name>
        <dbReference type="ChEBI" id="CHEBI:49883"/>
    </cofactor>
    <text evidence="7">Binds 2 [4Fe-4S] clusters per subunit.</text>
</comment>
<feature type="domain" description="4Fe-4S ferredoxin-type" evidence="9">
    <location>
        <begin position="41"/>
        <end position="72"/>
    </location>
</feature>
<dbReference type="Gene3D" id="3.30.70.3270">
    <property type="match status" value="1"/>
</dbReference>
<dbReference type="GO" id="GO:0005886">
    <property type="term" value="C:plasma membrane"/>
    <property type="evidence" value="ECO:0007669"/>
    <property type="project" value="UniProtKB-SubCell"/>
</dbReference>
<dbReference type="AlphaFoldDB" id="A0A2W6A4L7"/>
<organism evidence="11 12">
    <name type="scientific">Candidatus Aeolococcus gillhamiae</name>
    <dbReference type="NCBI Taxonomy" id="3127015"/>
    <lineage>
        <taxon>Bacteria</taxon>
        <taxon>Bacillati</taxon>
        <taxon>Candidatus Dormiibacterota</taxon>
        <taxon>Candidatus Dormibacteria</taxon>
        <taxon>Candidatus Aeolococcales</taxon>
        <taxon>Candidatus Aeolococcaceae</taxon>
        <taxon>Candidatus Aeolococcus</taxon>
    </lineage>
</organism>
<dbReference type="RefSeq" id="WP_337312306.1">
    <property type="nucleotide sequence ID" value="NZ_JAEKNS010000112.1"/>
</dbReference>
<evidence type="ECO:0000256" key="7">
    <source>
        <dbReference type="HAMAP-Rule" id="MF_01351"/>
    </source>
</evidence>
<keyword evidence="4 7" id="KW-1278">Translocase</keyword>
<evidence type="ECO:0000313" key="11">
    <source>
        <dbReference type="EMBL" id="PZR80318.1"/>
    </source>
</evidence>
<evidence type="ECO:0000256" key="6">
    <source>
        <dbReference type="ARBA" id="ARBA00023014"/>
    </source>
</evidence>
<feature type="binding site" evidence="7">
    <location>
        <position position="52"/>
    </location>
    <ligand>
        <name>[4Fe-4S] cluster</name>
        <dbReference type="ChEBI" id="CHEBI:49883"/>
        <label>1</label>
    </ligand>
</feature>
<evidence type="ECO:0000313" key="13">
    <source>
        <dbReference type="Proteomes" id="UP000606991"/>
    </source>
</evidence>
<keyword evidence="7" id="KW-1003">Cell membrane</keyword>
<dbReference type="GO" id="GO:0005506">
    <property type="term" value="F:iron ion binding"/>
    <property type="evidence" value="ECO:0007669"/>
    <property type="project" value="UniProtKB-UniRule"/>
</dbReference>
<dbReference type="NCBIfam" id="NF004537">
    <property type="entry name" value="PRK05888.1-3"/>
    <property type="match status" value="1"/>
</dbReference>
<dbReference type="InterPro" id="IPR010226">
    <property type="entry name" value="NADH_quinone_OxRdtase_chainI"/>
</dbReference>
<keyword evidence="7" id="KW-0874">Quinone</keyword>
<comment type="caution">
    <text evidence="11">The sequence shown here is derived from an EMBL/GenBank/DDBJ whole genome shotgun (WGS) entry which is preliminary data.</text>
</comment>
<dbReference type="PROSITE" id="PS00198">
    <property type="entry name" value="4FE4S_FER_1"/>
    <property type="match status" value="1"/>
</dbReference>
<feature type="binding site" evidence="7">
    <location>
        <position position="107"/>
    </location>
    <ligand>
        <name>[4Fe-4S] cluster</name>
        <dbReference type="ChEBI" id="CHEBI:49883"/>
        <label>1</label>
    </ligand>
</feature>
<dbReference type="SUPFAM" id="SSF54862">
    <property type="entry name" value="4Fe-4S ferredoxins"/>
    <property type="match status" value="1"/>
</dbReference>